<evidence type="ECO:0000256" key="1">
    <source>
        <dbReference type="SAM" id="MobiDB-lite"/>
    </source>
</evidence>
<proteinExistence type="predicted"/>
<accession>A0ABS6CPN9</accession>
<organism evidence="2 3">
    <name type="scientific">Streptomyces niphimycinicus</name>
    <dbReference type="NCBI Taxonomy" id="2842201"/>
    <lineage>
        <taxon>Bacteria</taxon>
        <taxon>Bacillati</taxon>
        <taxon>Actinomycetota</taxon>
        <taxon>Actinomycetes</taxon>
        <taxon>Kitasatosporales</taxon>
        <taxon>Streptomycetaceae</taxon>
        <taxon>Streptomyces</taxon>
    </lineage>
</organism>
<feature type="region of interest" description="Disordered" evidence="1">
    <location>
        <begin position="50"/>
        <end position="71"/>
    </location>
</feature>
<name>A0ABS6CPN9_9ACTN</name>
<sequence>MTGSSPDLDTGTARRSVIDVEIAVRGTGTPVSQPHTHPYLPLGVGAVSGARPRSPLQSSVPWSPCAEVDDSVTGRGSAEAVTLLVSGWMTCADAQSAAMKRASNTATAVTST</sequence>
<dbReference type="Proteomes" id="UP000720508">
    <property type="component" value="Unassembled WGS sequence"/>
</dbReference>
<protein>
    <submittedName>
        <fullName evidence="2">Uncharacterized protein</fullName>
    </submittedName>
</protein>
<reference evidence="2 3" key="1">
    <citation type="submission" date="2021-06" db="EMBL/GenBank/DDBJ databases">
        <authorList>
            <person name="Pan X."/>
        </authorList>
    </citation>
    <scope>NUCLEOTIDE SEQUENCE [LARGE SCALE GENOMIC DNA]</scope>
    <source>
        <strain evidence="2 3">4503</strain>
    </source>
</reference>
<evidence type="ECO:0000313" key="2">
    <source>
        <dbReference type="EMBL" id="MBU3868903.1"/>
    </source>
</evidence>
<dbReference type="RefSeq" id="WP_216345712.1">
    <property type="nucleotide sequence ID" value="NZ_JAHLEM010000495.1"/>
</dbReference>
<dbReference type="EMBL" id="JAHLEM010000495">
    <property type="protein sequence ID" value="MBU3868903.1"/>
    <property type="molecule type" value="Genomic_DNA"/>
</dbReference>
<keyword evidence="3" id="KW-1185">Reference proteome</keyword>
<evidence type="ECO:0000313" key="3">
    <source>
        <dbReference type="Proteomes" id="UP000720508"/>
    </source>
</evidence>
<comment type="caution">
    <text evidence="2">The sequence shown here is derived from an EMBL/GenBank/DDBJ whole genome shotgun (WGS) entry which is preliminary data.</text>
</comment>
<gene>
    <name evidence="2" type="ORF">KN815_34090</name>
</gene>